<organism evidence="7 8">
    <name type="scientific">Caenorhabditis remanei</name>
    <name type="common">Caenorhabditis vulgaris</name>
    <dbReference type="NCBI Taxonomy" id="31234"/>
    <lineage>
        <taxon>Eukaryota</taxon>
        <taxon>Metazoa</taxon>
        <taxon>Ecdysozoa</taxon>
        <taxon>Nematoda</taxon>
        <taxon>Chromadorea</taxon>
        <taxon>Rhabditida</taxon>
        <taxon>Rhabditina</taxon>
        <taxon>Rhabditomorpha</taxon>
        <taxon>Rhabditoidea</taxon>
        <taxon>Rhabditidae</taxon>
        <taxon>Peloderinae</taxon>
        <taxon>Caenorhabditis</taxon>
    </lineage>
</organism>
<evidence type="ECO:0000256" key="4">
    <source>
        <dbReference type="SAM" id="Coils"/>
    </source>
</evidence>
<dbReference type="Pfam" id="PF13639">
    <property type="entry name" value="zf-RING_2"/>
    <property type="match status" value="1"/>
</dbReference>
<protein>
    <recommendedName>
        <fullName evidence="6">RING-type domain-containing protein</fullName>
    </recommendedName>
</protein>
<evidence type="ECO:0000256" key="3">
    <source>
        <dbReference type="PROSITE-ProRule" id="PRU00175"/>
    </source>
</evidence>
<dbReference type="InterPro" id="IPR056711">
    <property type="entry name" value="DUF7809"/>
</dbReference>
<comment type="caution">
    <text evidence="7">The sequence shown here is derived from an EMBL/GenBank/DDBJ whole genome shotgun (WGS) entry which is preliminary data.</text>
</comment>
<feature type="coiled-coil region" evidence="4">
    <location>
        <begin position="1150"/>
        <end position="1219"/>
    </location>
</feature>
<evidence type="ECO:0000256" key="2">
    <source>
        <dbReference type="ARBA" id="ARBA00022833"/>
    </source>
</evidence>
<evidence type="ECO:0000313" key="7">
    <source>
        <dbReference type="EMBL" id="KAF1762741.1"/>
    </source>
</evidence>
<dbReference type="GO" id="GO:0008270">
    <property type="term" value="F:zinc ion binding"/>
    <property type="evidence" value="ECO:0007669"/>
    <property type="project" value="UniProtKB-KW"/>
</dbReference>
<evidence type="ECO:0000259" key="6">
    <source>
        <dbReference type="PROSITE" id="PS50089"/>
    </source>
</evidence>
<proteinExistence type="predicted"/>
<dbReference type="Pfam" id="PF25100">
    <property type="entry name" value="DUF7809"/>
    <property type="match status" value="1"/>
</dbReference>
<dbReference type="CTD" id="9811128"/>
<feature type="compositionally biased region" description="Polar residues" evidence="5">
    <location>
        <begin position="941"/>
        <end position="953"/>
    </location>
</feature>
<evidence type="ECO:0000256" key="5">
    <source>
        <dbReference type="SAM" id="MobiDB-lite"/>
    </source>
</evidence>
<keyword evidence="2" id="KW-0862">Zinc</keyword>
<sequence>MDFAFSLENATFHSELLIKTIDNYIPAPLLKNAEQAIQYLNSLQPLGINLKQVLQSFLDKSDNKLKMFGTVDDLLTDLKIYQKFPLNHKMFGIAGHTMEATLDYQKEPVKYKSLRGELFYNKHDFLHHLYSRIHTKYAANMSGSSPEVLECMKRNEKKLDGCYEFFRCDHVTLPEVQQMLLKLFNNLHDKGVPLATQTGMDSHFRNVFSQIMQNVNSAIPANSEEKKSDAELLQKIIDSYPHMFLPNAELLNRSSASIVVRIFEDVGQKFVMKSELFKDDRISSSNESFQTLKDENGIIWTIDANEVFKTLGGKIGFIEFISVPIQRAKHAAVPIATPSGDHCILASDAVSELLRRLISALKVFQNLNTNDWQAVTQYIDLLNTVFPLNATHKFFIDTSKFEKFKCKTDDFWAKIQTDSSKKVVRDVGIYGFDVEFLKEELKILELSTAFPDIIDKAEIAYQYVFKMRRGPTLETSDLIDAVEVCQLICLLEKFPQLKEFFHNQNYCNRIPSVQCNQCSSPPPRFPTLMPWSDTSDLKEIHEQHVVLRFPRGLINAREIDWNLDLPNFKTITTNLKCLSFDQFSKLSPKFFLVDLDDLKHIKTDQFEEFMLNEESFLKYHPNKKMYIRTVPIALTLYVFTDDVLEICSTLLKQQNVSIKVINDRLKKYRRTWKKEEEHFYKLIGLDEFKSILKELKVNEQLITIVPDMVYNRTQFRMSDASATDVAEVFSPDGKRVIDSSQAVFYIFQRTVCGVNWKLECCKTHPECRDNYKKRVINLMRKYADMKEGTLVLLGHVMDNVTALRNHCTYKQQAQLRLPEYLLYNYHPTQLIYLSLYYSIADAYGLRRHEFHSNGPNPVTNIWTYRAVYIAGWAEAFFSEPELDDLSIIIQRTVINVIPNDIVMKEQKTLSAILNLTFNPPNRTINQVKPVEKETKKCEVSKASSSNSKVTKTTDLGEKKKEVVSSEDVRDLRVQEVPKSPITEEISEKPLIKSTNQNEKESKKDLELADLYDKNVDDLKKKLAEAEKRLEMTEKKKALEMKKQMEKYEKMTSKCECLELRIKELEEENAAEIQEQVEKYEQKVKKYEELEKKSKETERGMKENEKKMKELEMKKDKELDEYKTKMIKSDEAKDKRIRILCKNALDSTKEIKKLKSTVTKIEAENVKMKKENNQFVQKLAQKPNGLEGKEKQISEKNRIIKELKEANRKMLLEKEATRKVIQDTISMSSTQLQMLQRLLTNSPSSETTSETAPIENRETSDSFETQLRNLQRHRDWMSDKKEIEPVKDMVKRLVSLSNRPDIHLFANYELQKYEGNIQNYLQAVEVNIKKLQESADVSKLPPLPEIPQLSVKFVSELWSEVDRARAHEVKDSECYICSDEMKENEKTLECRHCKKITHWECASKWLKSKQTCAHCRQKQLDPNEYPDLPNNFSS</sequence>
<dbReference type="GO" id="GO:0045121">
    <property type="term" value="C:membrane raft"/>
    <property type="evidence" value="ECO:0007669"/>
    <property type="project" value="TreeGrafter"/>
</dbReference>
<gene>
    <name evidence="7" type="ORF">GCK72_011003</name>
</gene>
<dbReference type="PANTHER" id="PTHR21447:SF13">
    <property type="entry name" value="RING-TYPE DOMAIN-CONTAINING PROTEIN"/>
    <property type="match status" value="1"/>
</dbReference>
<dbReference type="GO" id="GO:0045087">
    <property type="term" value="P:innate immune response"/>
    <property type="evidence" value="ECO:0007669"/>
    <property type="project" value="TreeGrafter"/>
</dbReference>
<dbReference type="RefSeq" id="XP_053587726.1">
    <property type="nucleotide sequence ID" value="XM_053728149.1"/>
</dbReference>
<dbReference type="Gene3D" id="3.30.40.10">
    <property type="entry name" value="Zinc/RING finger domain, C3HC4 (zinc finger)"/>
    <property type="match status" value="1"/>
</dbReference>
<evidence type="ECO:0000313" key="8">
    <source>
        <dbReference type="Proteomes" id="UP000483820"/>
    </source>
</evidence>
<feature type="compositionally biased region" description="Low complexity" evidence="5">
    <location>
        <begin position="1240"/>
        <end position="1250"/>
    </location>
</feature>
<feature type="region of interest" description="Disordered" evidence="5">
    <location>
        <begin position="1091"/>
        <end position="1111"/>
    </location>
</feature>
<dbReference type="GeneID" id="9811128"/>
<dbReference type="PROSITE" id="PS50089">
    <property type="entry name" value="ZF_RING_2"/>
    <property type="match status" value="1"/>
</dbReference>
<keyword evidence="1 3" id="KW-0863">Zinc-finger</keyword>
<feature type="domain" description="RING-type" evidence="6">
    <location>
        <begin position="1373"/>
        <end position="1415"/>
    </location>
</feature>
<feature type="region of interest" description="Disordered" evidence="5">
    <location>
        <begin position="1240"/>
        <end position="1260"/>
    </location>
</feature>
<dbReference type="PANTHER" id="PTHR21447">
    <property type="entry name" value="RING-TYPE DOMAIN-CONTAINING PROTEIN-RELATED"/>
    <property type="match status" value="1"/>
</dbReference>
<reference evidence="7 8" key="1">
    <citation type="submission" date="2019-12" db="EMBL/GenBank/DDBJ databases">
        <title>Chromosome-level assembly of the Caenorhabditis remanei genome.</title>
        <authorList>
            <person name="Teterina A.A."/>
            <person name="Willis J.H."/>
            <person name="Phillips P.C."/>
        </authorList>
    </citation>
    <scope>NUCLEOTIDE SEQUENCE [LARGE SCALE GENOMIC DNA]</scope>
    <source>
        <strain evidence="7 8">PX506</strain>
        <tissue evidence="7">Whole organism</tissue>
    </source>
</reference>
<name>A0A6A5H778_CAERE</name>
<dbReference type="EMBL" id="WUAV01000003">
    <property type="protein sequence ID" value="KAF1762741.1"/>
    <property type="molecule type" value="Genomic_DNA"/>
</dbReference>
<dbReference type="KEGG" id="crq:GCK72_011003"/>
<accession>A0A6A5H778</accession>
<evidence type="ECO:0000256" key="1">
    <source>
        <dbReference type="ARBA" id="ARBA00022771"/>
    </source>
</evidence>
<keyword evidence="1 3" id="KW-0479">Metal-binding</keyword>
<feature type="region of interest" description="Disordered" evidence="5">
    <location>
        <begin position="935"/>
        <end position="961"/>
    </location>
</feature>
<keyword evidence="4" id="KW-0175">Coiled coil</keyword>
<dbReference type="InterPro" id="IPR013083">
    <property type="entry name" value="Znf_RING/FYVE/PHD"/>
</dbReference>
<dbReference type="SUPFAM" id="SSF57850">
    <property type="entry name" value="RING/U-box"/>
    <property type="match status" value="1"/>
</dbReference>
<dbReference type="Proteomes" id="UP000483820">
    <property type="component" value="Chromosome III"/>
</dbReference>
<dbReference type="InterPro" id="IPR001841">
    <property type="entry name" value="Znf_RING"/>
</dbReference>